<accession>A0A0M3J4U2</accession>
<gene>
    <name evidence="3" type="ORF">ASIM_LOCUS2425</name>
</gene>
<dbReference type="SUPFAM" id="SSF81296">
    <property type="entry name" value="E set domains"/>
    <property type="match status" value="1"/>
</dbReference>
<reference evidence="3 4" key="2">
    <citation type="submission" date="2018-11" db="EMBL/GenBank/DDBJ databases">
        <authorList>
            <consortium name="Pathogen Informatics"/>
        </authorList>
    </citation>
    <scope>NUCLEOTIDE SEQUENCE [LARGE SCALE GENOMIC DNA]</scope>
</reference>
<dbReference type="InterPro" id="IPR014752">
    <property type="entry name" value="Arrestin-like_C"/>
</dbReference>
<dbReference type="InterPro" id="IPR011021">
    <property type="entry name" value="Arrestin-like_N"/>
</dbReference>
<dbReference type="EMBL" id="UYRR01003227">
    <property type="protein sequence ID" value="VDK19954.1"/>
    <property type="molecule type" value="Genomic_DNA"/>
</dbReference>
<name>A0A0M3J4U2_ANISI</name>
<feature type="domain" description="Arrestin-like N-terminal" evidence="2">
    <location>
        <begin position="19"/>
        <end position="120"/>
    </location>
</feature>
<evidence type="ECO:0000313" key="3">
    <source>
        <dbReference type="EMBL" id="VDK19954.1"/>
    </source>
</evidence>
<proteinExistence type="inferred from homology"/>
<organism evidence="5">
    <name type="scientific">Anisakis simplex</name>
    <name type="common">Herring worm</name>
    <dbReference type="NCBI Taxonomy" id="6269"/>
    <lineage>
        <taxon>Eukaryota</taxon>
        <taxon>Metazoa</taxon>
        <taxon>Ecdysozoa</taxon>
        <taxon>Nematoda</taxon>
        <taxon>Chromadorea</taxon>
        <taxon>Rhabditida</taxon>
        <taxon>Spirurina</taxon>
        <taxon>Ascaridomorpha</taxon>
        <taxon>Ascaridoidea</taxon>
        <taxon>Anisakidae</taxon>
        <taxon>Anisakis</taxon>
        <taxon>Anisakis simplex complex</taxon>
    </lineage>
</organism>
<dbReference type="Gene3D" id="2.60.40.640">
    <property type="match status" value="1"/>
</dbReference>
<dbReference type="AlphaFoldDB" id="A0A0M3J4U2"/>
<evidence type="ECO:0000313" key="4">
    <source>
        <dbReference type="Proteomes" id="UP000267096"/>
    </source>
</evidence>
<dbReference type="Pfam" id="PF00339">
    <property type="entry name" value="Arrestin_N"/>
    <property type="match status" value="1"/>
</dbReference>
<evidence type="ECO:0000259" key="2">
    <source>
        <dbReference type="Pfam" id="PF00339"/>
    </source>
</evidence>
<evidence type="ECO:0000313" key="5">
    <source>
        <dbReference type="WBParaSite" id="ASIM_0000256501-mRNA-1"/>
    </source>
</evidence>
<evidence type="ECO:0000256" key="1">
    <source>
        <dbReference type="ARBA" id="ARBA00005298"/>
    </source>
</evidence>
<dbReference type="OrthoDB" id="2333384at2759"/>
<dbReference type="Proteomes" id="UP000267096">
    <property type="component" value="Unassembled WGS sequence"/>
</dbReference>
<sequence>MFAVNEPSRAYSIEVTLGERIYNPGDLIQGRIHLSLNRKLFCDTILVQLYGAVKVFWTATTQDDQGTFQRIPFAQKEVLVNQKSVVWSAENKPKTLPKTLSVSAFEISFLCNPDIPPSCSTQFSLF</sequence>
<keyword evidence="4" id="KW-1185">Reference proteome</keyword>
<comment type="similarity">
    <text evidence="1">Belongs to the arrestin family.</text>
</comment>
<dbReference type="InterPro" id="IPR014756">
    <property type="entry name" value="Ig_E-set"/>
</dbReference>
<protein>
    <submittedName>
        <fullName evidence="5">Arrestin_N domain-containing protein</fullName>
    </submittedName>
</protein>
<dbReference type="WBParaSite" id="ASIM_0000256501-mRNA-1">
    <property type="protein sequence ID" value="ASIM_0000256501-mRNA-1"/>
    <property type="gene ID" value="ASIM_0000256501"/>
</dbReference>
<reference evidence="5" key="1">
    <citation type="submission" date="2017-02" db="UniProtKB">
        <authorList>
            <consortium name="WormBaseParasite"/>
        </authorList>
    </citation>
    <scope>IDENTIFICATION</scope>
</reference>